<evidence type="ECO:0000256" key="2">
    <source>
        <dbReference type="SAM" id="SignalP"/>
    </source>
</evidence>
<dbReference type="Proteomes" id="UP001634747">
    <property type="component" value="Unassembled WGS sequence"/>
</dbReference>
<gene>
    <name evidence="3" type="ORF">ACK2TP_00930</name>
</gene>
<protein>
    <submittedName>
        <fullName evidence="3">DUF6599 family protein</fullName>
    </submittedName>
</protein>
<dbReference type="RefSeq" id="WP_263414118.1">
    <property type="nucleotide sequence ID" value="NZ_BAABBH010000001.1"/>
</dbReference>
<feature type="transmembrane region" description="Helical" evidence="1">
    <location>
        <begin position="332"/>
        <end position="355"/>
    </location>
</feature>
<organism evidence="3 4">
    <name type="scientific">Terriglobus aquaticus</name>
    <dbReference type="NCBI Taxonomy" id="940139"/>
    <lineage>
        <taxon>Bacteria</taxon>
        <taxon>Pseudomonadati</taxon>
        <taxon>Acidobacteriota</taxon>
        <taxon>Terriglobia</taxon>
        <taxon>Terriglobales</taxon>
        <taxon>Acidobacteriaceae</taxon>
        <taxon>Terriglobus</taxon>
    </lineage>
</organism>
<feature type="chain" id="PRO_5045931643" evidence="2">
    <location>
        <begin position="29"/>
        <end position="391"/>
    </location>
</feature>
<keyword evidence="4" id="KW-1185">Reference proteome</keyword>
<dbReference type="Pfam" id="PF20244">
    <property type="entry name" value="DUF6599"/>
    <property type="match status" value="1"/>
</dbReference>
<evidence type="ECO:0000256" key="1">
    <source>
        <dbReference type="SAM" id="Phobius"/>
    </source>
</evidence>
<sequence>MLRLRRFFLVPASALLAAAALPSHSAVAQTPANSPAATTVSMPPAPLLPDSFGPWHATGTADNALNFDPAVAKELIVQRTDAKTYTADGATAVISAVQMTDSTGAYSGWTLKRAVATGEPMRPCAGGNSLGANCAVSAGRLLFWQGNTLVLIAPSGTHAVSAGSFSDLLTSLPKPLGAKGAPPLLPTRLPATGLLPETERYAVGPATYAAEGGTLPADVLNFSKSPEILTARYTGRAGSGLLTSIFYPTPTIAGEAQHALEKAIGNRALSPGMLAGSPTVRRSGPIVALVTGDFTKAQAEKLADAVKYNAEVTWNKPEGYADQFTISRTGNVVVQIIILVLTIVAAAAVLGVVFGGGRALIRKARGKPLSSLEDAEIIKLDLRGRPSKLQS</sequence>
<name>A0ABW9KF87_9BACT</name>
<reference evidence="3 4" key="1">
    <citation type="submission" date="2024-12" db="EMBL/GenBank/DDBJ databases">
        <authorList>
            <person name="Lee Y."/>
        </authorList>
    </citation>
    <scope>NUCLEOTIDE SEQUENCE [LARGE SCALE GENOMIC DNA]</scope>
    <source>
        <strain evidence="3 4">03SUJ4</strain>
    </source>
</reference>
<dbReference type="InterPro" id="IPR046534">
    <property type="entry name" value="DUF6599"/>
</dbReference>
<feature type="signal peptide" evidence="2">
    <location>
        <begin position="1"/>
        <end position="28"/>
    </location>
</feature>
<dbReference type="EMBL" id="JBJYXY010000001">
    <property type="protein sequence ID" value="MFN2974315.1"/>
    <property type="molecule type" value="Genomic_DNA"/>
</dbReference>
<evidence type="ECO:0000313" key="4">
    <source>
        <dbReference type="Proteomes" id="UP001634747"/>
    </source>
</evidence>
<proteinExistence type="predicted"/>
<keyword evidence="1" id="KW-0812">Transmembrane</keyword>
<evidence type="ECO:0000313" key="3">
    <source>
        <dbReference type="EMBL" id="MFN2974315.1"/>
    </source>
</evidence>
<keyword evidence="1" id="KW-0472">Membrane</keyword>
<keyword evidence="1" id="KW-1133">Transmembrane helix</keyword>
<accession>A0ABW9KF87</accession>
<keyword evidence="2" id="KW-0732">Signal</keyword>
<comment type="caution">
    <text evidence="3">The sequence shown here is derived from an EMBL/GenBank/DDBJ whole genome shotgun (WGS) entry which is preliminary data.</text>
</comment>